<evidence type="ECO:0000256" key="1">
    <source>
        <dbReference type="PROSITE-ProRule" id="PRU01360"/>
    </source>
</evidence>
<evidence type="ECO:0000259" key="2">
    <source>
        <dbReference type="Pfam" id="PF07715"/>
    </source>
</evidence>
<dbReference type="GO" id="GO:0009279">
    <property type="term" value="C:cell outer membrane"/>
    <property type="evidence" value="ECO:0007669"/>
    <property type="project" value="UniProtKB-SubCell"/>
</dbReference>
<dbReference type="Gene3D" id="2.170.130.10">
    <property type="entry name" value="TonB-dependent receptor, plug domain"/>
    <property type="match status" value="1"/>
</dbReference>
<protein>
    <submittedName>
        <fullName evidence="3">Putative outer membrane protein</fullName>
    </submittedName>
</protein>
<dbReference type="AlphaFoldDB" id="A0A174JX54"/>
<evidence type="ECO:0000313" key="4">
    <source>
        <dbReference type="Proteomes" id="UP000095606"/>
    </source>
</evidence>
<dbReference type="Gene3D" id="2.60.40.1120">
    <property type="entry name" value="Carboxypeptidase-like, regulatory domain"/>
    <property type="match status" value="1"/>
</dbReference>
<dbReference type="InterPro" id="IPR037066">
    <property type="entry name" value="Plug_dom_sf"/>
</dbReference>
<dbReference type="InterPro" id="IPR023996">
    <property type="entry name" value="TonB-dep_OMP_SusC/RagA"/>
</dbReference>
<comment type="subcellular location">
    <subcellularLocation>
        <location evidence="1">Cell outer membrane</location>
        <topology evidence="1">Multi-pass membrane protein</topology>
    </subcellularLocation>
</comment>
<sequence length="1078" mass="121297">MKSILLMKNKIFMKHYSTIERQFHFRWKEWCTVYLFFLFACGLPLALKAETSEVASVFQNKTKSELKGVILSADNEPVIGANVRIEGTNEGVITDLDGQYSISVPSEGCKILISFMGFKSQTLTFNGKNQNKFRSITLFEDENMLDEVAIVAFGTQKKESVIASISTIKPAELKVPSSNLTTALAGHMAGIIAYQRSGEPGQDNADFFVRGVTTFGTGKKDPLILIDGIELTANDLGRLNTDDIASFSIMKDANATALYGARGANGVILVTTKEGQEGTAKFSVRFENSFSAATRNIELADPVTYMKLYNEAVKTRNPLGVDFYSEDKINNTGKPGSNPYVYPATDWQKEIMKDFTSNQRLNVNLSGGGKVARFYIAAQYNQDNGLLKVAKENNFNSNINLKKFSLRTNVNMNITPSTEVIFRMHGTFDSYTGPIQGGTDVFRSIMRTNPVLFPAVYPKDEANKNTRHLLFGNYDGANYINPYADLVKGYKNYSESLALAQVELKQNLDFIVKGLSARVMFNTTRYSFFDVSRFYQPYYYRIGSYDKKSDVYQLLALNNEDGTEYLNYNEGQKRVTSTTYVEAALQYNQTYAEKHSVSGLLVYTLREELNGNAGSLLLSLPKRNIGLSGRFTYAYDSRYFVEANFGYNGSERFAAQERFGFFPSAGVGYIISNEAFWGINKDIVNKLKFKATYGMVGNDQIGEPTDRFFYLSNVNLNNGDKGYSWGTNFDYNVTGVSTSRYADPFITWETSYKQNYGFELGLFNKIELQGDFFIERRKKILQNRASIPTTMGLQSAPQANIGETKGSGFELSLDYNEVINKDFWITARGNFTYAKAKYVVFEEPNYFDSPWRRITGSQLGQGRGLIAERLFVDDEDVRNSPRQDFGAYTAGDIKYKDINNDGIINAKDVVPIGYPTSPEIIYGLGFSIGYKSFDFSSFFQGSARSSFWIDTTGDDHISPFGGERALLKVIADDHWSETDRNIRAFWPRLSVGGMSNNNQRSTWFMRDGSFLRWKSAELGYTLPKDISRKARVEVARLYLSATNLLCFSKFKLWDPEMAGNGLGYPLQRVINIGINLTF</sequence>
<comment type="similarity">
    <text evidence="1">Belongs to the TonB-dependent receptor family.</text>
</comment>
<gene>
    <name evidence="3" type="ORF">ERS852461_01690</name>
</gene>
<keyword evidence="1" id="KW-0812">Transmembrane</keyword>
<dbReference type="PROSITE" id="PS52016">
    <property type="entry name" value="TONB_DEPENDENT_REC_3"/>
    <property type="match status" value="1"/>
</dbReference>
<keyword evidence="1" id="KW-0813">Transport</keyword>
<keyword evidence="1" id="KW-1134">Transmembrane beta strand</keyword>
<dbReference type="NCBIfam" id="TIGR04057">
    <property type="entry name" value="SusC_RagA_signa"/>
    <property type="match status" value="1"/>
</dbReference>
<dbReference type="FunFam" id="2.170.130.10:FF:000003">
    <property type="entry name" value="SusC/RagA family TonB-linked outer membrane protein"/>
    <property type="match status" value="1"/>
</dbReference>
<proteinExistence type="inferred from homology"/>
<organism evidence="3 4">
    <name type="scientific">Bacteroides faecis</name>
    <dbReference type="NCBI Taxonomy" id="674529"/>
    <lineage>
        <taxon>Bacteria</taxon>
        <taxon>Pseudomonadati</taxon>
        <taxon>Bacteroidota</taxon>
        <taxon>Bacteroidia</taxon>
        <taxon>Bacteroidales</taxon>
        <taxon>Bacteroidaceae</taxon>
        <taxon>Bacteroides</taxon>
    </lineage>
</organism>
<dbReference type="InterPro" id="IPR012910">
    <property type="entry name" value="Plug_dom"/>
</dbReference>
<evidence type="ECO:0000313" key="3">
    <source>
        <dbReference type="EMBL" id="CUP02776.1"/>
    </source>
</evidence>
<dbReference type="SUPFAM" id="SSF56935">
    <property type="entry name" value="Porins"/>
    <property type="match status" value="1"/>
</dbReference>
<dbReference type="Proteomes" id="UP000095606">
    <property type="component" value="Unassembled WGS sequence"/>
</dbReference>
<keyword evidence="1" id="KW-0998">Cell outer membrane</keyword>
<dbReference type="InterPro" id="IPR039426">
    <property type="entry name" value="TonB-dep_rcpt-like"/>
</dbReference>
<dbReference type="InterPro" id="IPR008969">
    <property type="entry name" value="CarboxyPept-like_regulatory"/>
</dbReference>
<reference evidence="3 4" key="1">
    <citation type="submission" date="2015-09" db="EMBL/GenBank/DDBJ databases">
        <authorList>
            <consortium name="Pathogen Informatics"/>
        </authorList>
    </citation>
    <scope>NUCLEOTIDE SEQUENCE [LARGE SCALE GENOMIC DNA]</scope>
    <source>
        <strain evidence="3 4">2789STDY5834846</strain>
    </source>
</reference>
<dbReference type="Pfam" id="PF13715">
    <property type="entry name" value="CarbopepD_reg_2"/>
    <property type="match status" value="1"/>
</dbReference>
<feature type="domain" description="TonB-dependent receptor plug" evidence="2">
    <location>
        <begin position="158"/>
        <end position="267"/>
    </location>
</feature>
<dbReference type="SUPFAM" id="SSF49464">
    <property type="entry name" value="Carboxypeptidase regulatory domain-like"/>
    <property type="match status" value="1"/>
</dbReference>
<name>A0A174JX54_9BACE</name>
<dbReference type="NCBIfam" id="TIGR04056">
    <property type="entry name" value="OMP_RagA_SusC"/>
    <property type="match status" value="1"/>
</dbReference>
<keyword evidence="1" id="KW-0472">Membrane</keyword>
<dbReference type="Pfam" id="PF07715">
    <property type="entry name" value="Plug"/>
    <property type="match status" value="1"/>
</dbReference>
<dbReference type="EMBL" id="CZAE01000006">
    <property type="protein sequence ID" value="CUP02776.1"/>
    <property type="molecule type" value="Genomic_DNA"/>
</dbReference>
<accession>A0A174JX54</accession>
<dbReference type="InterPro" id="IPR023997">
    <property type="entry name" value="TonB-dep_OMP_SusC/RagA_CS"/>
</dbReference>